<proteinExistence type="inferred from homology"/>
<dbReference type="STRING" id="994573.T472_0215920"/>
<keyword evidence="5" id="KW-1185">Reference proteome</keyword>
<dbReference type="PRINTS" id="PR00081">
    <property type="entry name" value="GDHRDH"/>
</dbReference>
<evidence type="ECO:0000256" key="2">
    <source>
        <dbReference type="ARBA" id="ARBA00023002"/>
    </source>
</evidence>
<comment type="caution">
    <text evidence="4">The sequence shown here is derived from an EMBL/GenBank/DDBJ whole genome shotgun (WGS) entry which is preliminary data.</text>
</comment>
<evidence type="ECO:0000256" key="3">
    <source>
        <dbReference type="RuleBase" id="RU000363"/>
    </source>
</evidence>
<reference evidence="4 5" key="1">
    <citation type="journal article" date="2014" name="Genome Announc.">
        <title>Genome Sequence of Youngiibacter fragilis, the Type Strain of the Genus Youngiibacter.</title>
        <authorList>
            <person name="Wawrik C.B."/>
            <person name="Callaghan A.V."/>
            <person name="Stamps B.W."/>
            <person name="Wawrik B."/>
        </authorList>
    </citation>
    <scope>NUCLEOTIDE SEQUENCE [LARGE SCALE GENOMIC DNA]</scope>
    <source>
        <strain evidence="4 5">232.1</strain>
    </source>
</reference>
<dbReference type="AlphaFoldDB" id="V7I1B9"/>
<dbReference type="Proteomes" id="UP000017747">
    <property type="component" value="Unassembled WGS sequence"/>
</dbReference>
<dbReference type="GO" id="GO:0016491">
    <property type="term" value="F:oxidoreductase activity"/>
    <property type="evidence" value="ECO:0007669"/>
    <property type="project" value="UniProtKB-KW"/>
</dbReference>
<dbReference type="EMBL" id="AXUN02000203">
    <property type="protein sequence ID" value="ETA79643.1"/>
    <property type="molecule type" value="Genomic_DNA"/>
</dbReference>
<comment type="similarity">
    <text evidence="1 3">Belongs to the short-chain dehydrogenases/reductases (SDR) family.</text>
</comment>
<dbReference type="InterPro" id="IPR002347">
    <property type="entry name" value="SDR_fam"/>
</dbReference>
<name>V7I1B9_9CLOT</name>
<dbReference type="PRINTS" id="PR00080">
    <property type="entry name" value="SDRFAMILY"/>
</dbReference>
<dbReference type="eggNOG" id="COG0300">
    <property type="taxonomic scope" value="Bacteria"/>
</dbReference>
<accession>V7I1B9</accession>
<protein>
    <submittedName>
        <fullName evidence="4">Short-chain dehydrogenase</fullName>
    </submittedName>
</protein>
<evidence type="ECO:0000313" key="5">
    <source>
        <dbReference type="Proteomes" id="UP000017747"/>
    </source>
</evidence>
<sequence length="251" mass="27107">MITGATSGIGYELMKLFAKDGNDLVLVARSNDMLERIKGFYSRKYGINIVTIVKDLSRIGSAREVFDEVSAMGIKIENLVNNAGIGCYGLFHELDLSETTALLNLNIIALTEMTRLILPGMVIEGRGMVLNIASTAAFQPGPLMASYYASKAYVLSLSEALSHELEGTGVTVTALCPGPTTTDFQRKAKVSRTNVANHFKMSAAAVAEEGYRGMMMGKSIVVAGPFNKAIPVLSRFVPRFVVTRAVKKLNT</sequence>
<keyword evidence="2" id="KW-0560">Oxidoreductase</keyword>
<dbReference type="InterPro" id="IPR051019">
    <property type="entry name" value="VLCFA-Steroid_DH"/>
</dbReference>
<dbReference type="PANTHER" id="PTHR43899:SF13">
    <property type="entry name" value="RH59310P"/>
    <property type="match status" value="1"/>
</dbReference>
<evidence type="ECO:0000256" key="1">
    <source>
        <dbReference type="ARBA" id="ARBA00006484"/>
    </source>
</evidence>
<dbReference type="Gene3D" id="3.40.50.720">
    <property type="entry name" value="NAD(P)-binding Rossmann-like Domain"/>
    <property type="match status" value="1"/>
</dbReference>
<organism evidence="4 5">
    <name type="scientific">Youngiibacter fragilis 232.1</name>
    <dbReference type="NCBI Taxonomy" id="994573"/>
    <lineage>
        <taxon>Bacteria</taxon>
        <taxon>Bacillati</taxon>
        <taxon>Bacillota</taxon>
        <taxon>Clostridia</taxon>
        <taxon>Eubacteriales</taxon>
        <taxon>Clostridiaceae</taxon>
        <taxon>Youngiibacter</taxon>
    </lineage>
</organism>
<dbReference type="InterPro" id="IPR036291">
    <property type="entry name" value="NAD(P)-bd_dom_sf"/>
</dbReference>
<dbReference type="Pfam" id="PF00106">
    <property type="entry name" value="adh_short"/>
    <property type="match status" value="1"/>
</dbReference>
<dbReference type="PIRSF" id="PIRSF000126">
    <property type="entry name" value="11-beta-HSD1"/>
    <property type="match status" value="1"/>
</dbReference>
<gene>
    <name evidence="4" type="ORF">T472_0215920</name>
</gene>
<evidence type="ECO:0000313" key="4">
    <source>
        <dbReference type="EMBL" id="ETA79643.1"/>
    </source>
</evidence>
<dbReference type="SUPFAM" id="SSF51735">
    <property type="entry name" value="NAD(P)-binding Rossmann-fold domains"/>
    <property type="match status" value="1"/>
</dbReference>
<dbReference type="PANTHER" id="PTHR43899">
    <property type="entry name" value="RH59310P"/>
    <property type="match status" value="1"/>
</dbReference>